<evidence type="ECO:0008006" key="3">
    <source>
        <dbReference type="Google" id="ProtNLM"/>
    </source>
</evidence>
<evidence type="ECO:0000313" key="2">
    <source>
        <dbReference type="Proteomes" id="UP001597267"/>
    </source>
</evidence>
<dbReference type="Proteomes" id="UP001597267">
    <property type="component" value="Unassembled WGS sequence"/>
</dbReference>
<dbReference type="EMBL" id="JBHTOP010000026">
    <property type="protein sequence ID" value="MFD1672393.1"/>
    <property type="molecule type" value="Genomic_DNA"/>
</dbReference>
<accession>A0ABW4J9S7</accession>
<reference evidence="2" key="1">
    <citation type="journal article" date="2019" name="Int. J. Syst. Evol. Microbiol.">
        <title>The Global Catalogue of Microorganisms (GCM) 10K type strain sequencing project: providing services to taxonomists for standard genome sequencing and annotation.</title>
        <authorList>
            <consortium name="The Broad Institute Genomics Platform"/>
            <consortium name="The Broad Institute Genome Sequencing Center for Infectious Disease"/>
            <person name="Wu L."/>
            <person name="Ma J."/>
        </authorList>
    </citation>
    <scope>NUCLEOTIDE SEQUENCE [LARGE SCALE GENOMIC DNA]</scope>
    <source>
        <strain evidence="2">CCM 8896</strain>
    </source>
</reference>
<dbReference type="RefSeq" id="WP_125712235.1">
    <property type="nucleotide sequence ID" value="NZ_JBHTOP010000026.1"/>
</dbReference>
<comment type="caution">
    <text evidence="1">The sequence shown here is derived from an EMBL/GenBank/DDBJ whole genome shotgun (WGS) entry which is preliminary data.</text>
</comment>
<sequence length="193" mass="21262">MTAVQTQWHLPQMIQIGSTGRNSGKTMVARALIQRFKGTQPIYALKVITITGQRGQCQRGGVGCGICTSIDDGFELIEETNTLGAKDTMMLLQAGSTKVFLLKAFEDHLLDGFKAFVDQVPADGLIICESNSLREYIQPGLFIMMDNQKRRQKPTAAAVYQKADLILSDVDDPQLAQVAFHQTARQAPQVFLT</sequence>
<proteinExistence type="predicted"/>
<evidence type="ECO:0000313" key="1">
    <source>
        <dbReference type="EMBL" id="MFD1672393.1"/>
    </source>
</evidence>
<name>A0ABW4J9S7_9LACO</name>
<organism evidence="1 2">
    <name type="scientific">Agrilactobacillus yilanensis</name>
    <dbReference type="NCBI Taxonomy" id="2485997"/>
    <lineage>
        <taxon>Bacteria</taxon>
        <taxon>Bacillati</taxon>
        <taxon>Bacillota</taxon>
        <taxon>Bacilli</taxon>
        <taxon>Lactobacillales</taxon>
        <taxon>Lactobacillaceae</taxon>
        <taxon>Agrilactobacillus</taxon>
    </lineage>
</organism>
<gene>
    <name evidence="1" type="ORF">ACFQ5M_09810</name>
</gene>
<protein>
    <recommendedName>
        <fullName evidence="3">Mur ligase central domain-containing protein</fullName>
    </recommendedName>
</protein>
<keyword evidence="2" id="KW-1185">Reference proteome</keyword>